<accession>A0A1Q3AVK3</accession>
<feature type="domain" description="hAT-like transposase RNase-H fold" evidence="1">
    <location>
        <begin position="1"/>
        <end position="66"/>
    </location>
</feature>
<reference evidence="3" key="1">
    <citation type="submission" date="2016-04" db="EMBL/GenBank/DDBJ databases">
        <title>Cephalotus genome sequencing.</title>
        <authorList>
            <person name="Fukushima K."/>
            <person name="Hasebe M."/>
            <person name="Fang X."/>
        </authorList>
    </citation>
    <scope>NUCLEOTIDE SEQUENCE [LARGE SCALE GENOMIC DNA]</scope>
    <source>
        <strain evidence="3">cv. St1</strain>
    </source>
</reference>
<dbReference type="Proteomes" id="UP000187406">
    <property type="component" value="Unassembled WGS sequence"/>
</dbReference>
<keyword evidence="3" id="KW-1185">Reference proteome</keyword>
<evidence type="ECO:0000313" key="2">
    <source>
        <dbReference type="EMBL" id="GAV59761.1"/>
    </source>
</evidence>
<dbReference type="EMBL" id="BDDD01000123">
    <property type="protein sequence ID" value="GAV59761.1"/>
    <property type="molecule type" value="Genomic_DNA"/>
</dbReference>
<dbReference type="PANTHER" id="PTHR23272:SF187">
    <property type="entry name" value="AC9 TRANSPOSASE-RELATED"/>
    <property type="match status" value="1"/>
</dbReference>
<dbReference type="InterPro" id="IPR025525">
    <property type="entry name" value="hAT-like_transposase_RNase-H"/>
</dbReference>
<dbReference type="GO" id="GO:0003677">
    <property type="term" value="F:DNA binding"/>
    <property type="evidence" value="ECO:0007669"/>
    <property type="project" value="InterPro"/>
</dbReference>
<protein>
    <submittedName>
        <fullName evidence="2">DUF4413 domain-containing protein</fullName>
    </submittedName>
</protein>
<evidence type="ECO:0000313" key="3">
    <source>
        <dbReference type="Proteomes" id="UP000187406"/>
    </source>
</evidence>
<proteinExistence type="predicted"/>
<gene>
    <name evidence="2" type="ORF">CFOL_v3_03292</name>
</gene>
<dbReference type="Pfam" id="PF14372">
    <property type="entry name" value="hAT-like_RNase-H"/>
    <property type="match status" value="1"/>
</dbReference>
<comment type="caution">
    <text evidence="2">The sequence shown here is derived from an EMBL/GenBank/DDBJ whole genome shotgun (WGS) entry which is preliminary data.</text>
</comment>
<organism evidence="2 3">
    <name type="scientific">Cephalotus follicularis</name>
    <name type="common">Albany pitcher plant</name>
    <dbReference type="NCBI Taxonomy" id="3775"/>
    <lineage>
        <taxon>Eukaryota</taxon>
        <taxon>Viridiplantae</taxon>
        <taxon>Streptophyta</taxon>
        <taxon>Embryophyta</taxon>
        <taxon>Tracheophyta</taxon>
        <taxon>Spermatophyta</taxon>
        <taxon>Magnoliopsida</taxon>
        <taxon>eudicotyledons</taxon>
        <taxon>Gunneridae</taxon>
        <taxon>Pentapetalae</taxon>
        <taxon>rosids</taxon>
        <taxon>fabids</taxon>
        <taxon>Oxalidales</taxon>
        <taxon>Cephalotaceae</taxon>
        <taxon>Cephalotus</taxon>
    </lineage>
</organism>
<name>A0A1Q3AVK3_CEPFO</name>
<dbReference type="AlphaFoldDB" id="A0A1Q3AVK3"/>
<dbReference type="PANTHER" id="PTHR23272">
    <property type="entry name" value="BED FINGER-RELATED"/>
    <property type="match status" value="1"/>
</dbReference>
<evidence type="ECO:0000259" key="1">
    <source>
        <dbReference type="Pfam" id="PF14372"/>
    </source>
</evidence>
<sequence>MANKMLVKFEKYWDAIHGIMAVACVLDPRYKMCHLEYFYEQIYWPERYEAEIEKINTTCFALLHEHQLELSTGKGVVGSSNISSSSQLKSDKGGAVLEGYDKYVGLKKKEKKHMSSGSWNINWRKMSCQEKKHSIF</sequence>
<dbReference type="InParanoid" id="A0A1Q3AVK3"/>
<dbReference type="OrthoDB" id="1607513at2759"/>